<comment type="caution">
    <text evidence="1">The sequence shown here is derived from an EMBL/GenBank/DDBJ whole genome shotgun (WGS) entry which is preliminary data.</text>
</comment>
<sequence length="326" mass="37702">MYEFTDACIAFNVEKPLTVVRSGSQKTFPSQDNVVSIPYDEYNYLTDSLFFHESEIQVDVIRDFFPDITKDKKYLENNFIHSKIRSYSGEAFFYFTYCHLCSGCYNGYEQYVFISILSYRMSENKELRKRYLHDIYTKKKQLESTDVVFSYNMTRWLVSASTPLAICLLFENLIPEAESVVDQVVDRVALMAHLPITYWNTIVCMQLKGLLLFKHKDALAASAIFDSSYIMSLGYSNVISNPANPWLVSQMHDSRAISELGRQSYLLARKLDVSNNPFFAHQKSLALPRADINILLKRYPALNADSKGSFLHKCFYLINNGNRHDK</sequence>
<evidence type="ECO:0000313" key="1">
    <source>
        <dbReference type="EMBL" id="MEL0615903.1"/>
    </source>
</evidence>
<keyword evidence="2" id="KW-1185">Reference proteome</keyword>
<gene>
    <name evidence="1" type="ORF">V6243_03600</name>
</gene>
<reference evidence="1 2" key="1">
    <citation type="submission" date="2024-02" db="EMBL/GenBank/DDBJ databases">
        <title>Bacteria isolated from the canopy kelp, Nereocystis luetkeana.</title>
        <authorList>
            <person name="Pfister C.A."/>
            <person name="Younker I.T."/>
            <person name="Light S.H."/>
        </authorList>
    </citation>
    <scope>NUCLEOTIDE SEQUENCE [LARGE SCALE GENOMIC DNA]</scope>
    <source>
        <strain evidence="1 2">TI.5.07</strain>
    </source>
</reference>
<dbReference type="EMBL" id="JBAKAP010000003">
    <property type="protein sequence ID" value="MEL0615903.1"/>
    <property type="molecule type" value="Genomic_DNA"/>
</dbReference>
<dbReference type="Proteomes" id="UP001378242">
    <property type="component" value="Unassembled WGS sequence"/>
</dbReference>
<proteinExistence type="predicted"/>
<organism evidence="1 2">
    <name type="scientific">Cobetia marina</name>
    <name type="common">Deleya marina</name>
    <dbReference type="NCBI Taxonomy" id="28258"/>
    <lineage>
        <taxon>Bacteria</taxon>
        <taxon>Pseudomonadati</taxon>
        <taxon>Pseudomonadota</taxon>
        <taxon>Gammaproteobacteria</taxon>
        <taxon>Oceanospirillales</taxon>
        <taxon>Halomonadaceae</taxon>
        <taxon>Cobetia</taxon>
    </lineage>
</organism>
<protein>
    <submittedName>
        <fullName evidence="1">Uncharacterized protein</fullName>
    </submittedName>
</protein>
<name>A0ABU9GBQ4_COBMA</name>
<accession>A0ABU9GBQ4</accession>
<dbReference type="RefSeq" id="WP_341541880.1">
    <property type="nucleotide sequence ID" value="NZ_JBAKAP010000003.1"/>
</dbReference>
<evidence type="ECO:0000313" key="2">
    <source>
        <dbReference type="Proteomes" id="UP001378242"/>
    </source>
</evidence>